<reference evidence="1" key="1">
    <citation type="submission" date="2018-05" db="EMBL/GenBank/DDBJ databases">
        <authorList>
            <person name="Lanie J.A."/>
            <person name="Ng W.-L."/>
            <person name="Kazmierczak K.M."/>
            <person name="Andrzejewski T.M."/>
            <person name="Davidsen T.M."/>
            <person name="Wayne K.J."/>
            <person name="Tettelin H."/>
            <person name="Glass J.I."/>
            <person name="Rusch D."/>
            <person name="Podicherti R."/>
            <person name="Tsui H.-C.T."/>
            <person name="Winkler M.E."/>
        </authorList>
    </citation>
    <scope>NUCLEOTIDE SEQUENCE</scope>
</reference>
<protein>
    <submittedName>
        <fullName evidence="1">Uncharacterized protein</fullName>
    </submittedName>
</protein>
<evidence type="ECO:0000313" key="1">
    <source>
        <dbReference type="EMBL" id="SUZ98320.1"/>
    </source>
</evidence>
<organism evidence="1">
    <name type="scientific">marine metagenome</name>
    <dbReference type="NCBI Taxonomy" id="408172"/>
    <lineage>
        <taxon>unclassified sequences</taxon>
        <taxon>metagenomes</taxon>
        <taxon>ecological metagenomes</taxon>
    </lineage>
</organism>
<dbReference type="EMBL" id="UINC01002593">
    <property type="protein sequence ID" value="SUZ98320.1"/>
    <property type="molecule type" value="Genomic_DNA"/>
</dbReference>
<name>A0A381S2M9_9ZZZZ</name>
<dbReference type="AlphaFoldDB" id="A0A381S2M9"/>
<sequence>MTSIDLSCLIDTKRYPLDEQFSVEGQLFIARSRARSLHRVPDVSRTRSRLVPELCFSTRPGRYNSQPVWTYFWSRVG</sequence>
<gene>
    <name evidence="1" type="ORF">METZ01_LOCUS51174</name>
</gene>
<proteinExistence type="predicted"/>
<accession>A0A381S2M9</accession>